<dbReference type="PANTHER" id="PTHR44259:SF107">
    <property type="entry name" value="F-BOX PROTEIN SKIP23-LIKE"/>
    <property type="match status" value="1"/>
</dbReference>
<accession>A0A7J0GBT1</accession>
<dbReference type="AlphaFoldDB" id="A0A7J0GBT1"/>
<dbReference type="Pfam" id="PF03478">
    <property type="entry name" value="Beta-prop_KIB1-4"/>
    <property type="match status" value="1"/>
</dbReference>
<dbReference type="Proteomes" id="UP000585474">
    <property type="component" value="Unassembled WGS sequence"/>
</dbReference>
<dbReference type="OrthoDB" id="642536at2759"/>
<dbReference type="PANTHER" id="PTHR44259">
    <property type="entry name" value="OS07G0183000 PROTEIN-RELATED"/>
    <property type="match status" value="1"/>
</dbReference>
<name>A0A7J0GBT1_9ERIC</name>
<proteinExistence type="predicted"/>
<feature type="domain" description="KIB1-4 beta-propeller" evidence="1">
    <location>
        <begin position="1"/>
        <end position="178"/>
    </location>
</feature>
<dbReference type="EMBL" id="BJWL01000020">
    <property type="protein sequence ID" value="GFZ08202.1"/>
    <property type="molecule type" value="Genomic_DNA"/>
</dbReference>
<dbReference type="InterPro" id="IPR050942">
    <property type="entry name" value="F-box_BR-signaling"/>
</dbReference>
<gene>
    <name evidence="2" type="ORF">Acr_20g0000100</name>
</gene>
<reference evidence="2 3" key="1">
    <citation type="submission" date="2019-07" db="EMBL/GenBank/DDBJ databases">
        <title>De Novo Assembly of kiwifruit Actinidia rufa.</title>
        <authorList>
            <person name="Sugita-Konishi S."/>
            <person name="Sato K."/>
            <person name="Mori E."/>
            <person name="Abe Y."/>
            <person name="Kisaki G."/>
            <person name="Hamano K."/>
            <person name="Suezawa K."/>
            <person name="Otani M."/>
            <person name="Fukuda T."/>
            <person name="Manabe T."/>
            <person name="Gomi K."/>
            <person name="Tabuchi M."/>
            <person name="Akimitsu K."/>
            <person name="Kataoka I."/>
        </authorList>
    </citation>
    <scope>NUCLEOTIDE SEQUENCE [LARGE SCALE GENOMIC DNA]</scope>
    <source>
        <strain evidence="3">cv. Fuchu</strain>
    </source>
</reference>
<keyword evidence="3" id="KW-1185">Reference proteome</keyword>
<evidence type="ECO:0000259" key="1">
    <source>
        <dbReference type="Pfam" id="PF03478"/>
    </source>
</evidence>
<evidence type="ECO:0000313" key="3">
    <source>
        <dbReference type="Proteomes" id="UP000585474"/>
    </source>
</evidence>
<evidence type="ECO:0000313" key="2">
    <source>
        <dbReference type="EMBL" id="GFZ08202.1"/>
    </source>
</evidence>
<dbReference type="InterPro" id="IPR005174">
    <property type="entry name" value="KIB1-4_b-propeller"/>
</dbReference>
<comment type="caution">
    <text evidence="2">The sequence shown here is derived from an EMBL/GenBank/DDBJ whole genome shotgun (WGS) entry which is preliminary data.</text>
</comment>
<protein>
    <recommendedName>
        <fullName evidence="1">KIB1-4 beta-propeller domain-containing protein</fullName>
    </recommendedName>
</protein>
<sequence length="208" mass="24016">MAIYSDHGKIAFTRPSDKAWTPLECSHVWLEDIIYLNGNVYAVECSRDVLMVDFTGFHLKTIKFAPAQEEGGSDYEAKYLVELGGEIYMVIRCLYDTRIIDTPYLRTWVFVVYKLDTCREKWEKVDGLGNWSIFVGSNYSFSVSASDDSECRKNCIYFMDDYCGMYNMPGSYDTGIYDLDSCKVEPYLTDNVSRYAYSVPLWIRPSLC</sequence>
<organism evidence="2 3">
    <name type="scientific">Actinidia rufa</name>
    <dbReference type="NCBI Taxonomy" id="165716"/>
    <lineage>
        <taxon>Eukaryota</taxon>
        <taxon>Viridiplantae</taxon>
        <taxon>Streptophyta</taxon>
        <taxon>Embryophyta</taxon>
        <taxon>Tracheophyta</taxon>
        <taxon>Spermatophyta</taxon>
        <taxon>Magnoliopsida</taxon>
        <taxon>eudicotyledons</taxon>
        <taxon>Gunneridae</taxon>
        <taxon>Pentapetalae</taxon>
        <taxon>asterids</taxon>
        <taxon>Ericales</taxon>
        <taxon>Actinidiaceae</taxon>
        <taxon>Actinidia</taxon>
    </lineage>
</organism>